<evidence type="ECO:0000313" key="2">
    <source>
        <dbReference type="EMBL" id="KZP32748.1"/>
    </source>
</evidence>
<keyword evidence="3" id="KW-1185">Reference proteome</keyword>
<organism evidence="2 3">
    <name type="scientific">Athelia psychrophila</name>
    <dbReference type="NCBI Taxonomy" id="1759441"/>
    <lineage>
        <taxon>Eukaryota</taxon>
        <taxon>Fungi</taxon>
        <taxon>Dikarya</taxon>
        <taxon>Basidiomycota</taxon>
        <taxon>Agaricomycotina</taxon>
        <taxon>Agaricomycetes</taxon>
        <taxon>Agaricomycetidae</taxon>
        <taxon>Atheliales</taxon>
        <taxon>Atheliaceae</taxon>
        <taxon>Athelia</taxon>
    </lineage>
</organism>
<protein>
    <submittedName>
        <fullName evidence="2">Uncharacterized protein</fullName>
    </submittedName>
</protein>
<dbReference type="AlphaFoldDB" id="A0A166VHY8"/>
<feature type="region of interest" description="Disordered" evidence="1">
    <location>
        <begin position="134"/>
        <end position="220"/>
    </location>
</feature>
<accession>A0A166VHY8</accession>
<reference evidence="2 3" key="1">
    <citation type="journal article" date="2016" name="Mol. Biol. Evol.">
        <title>Comparative Genomics of Early-Diverging Mushroom-Forming Fungi Provides Insights into the Origins of Lignocellulose Decay Capabilities.</title>
        <authorList>
            <person name="Nagy L.G."/>
            <person name="Riley R."/>
            <person name="Tritt A."/>
            <person name="Adam C."/>
            <person name="Daum C."/>
            <person name="Floudas D."/>
            <person name="Sun H."/>
            <person name="Yadav J.S."/>
            <person name="Pangilinan J."/>
            <person name="Larsson K.H."/>
            <person name="Matsuura K."/>
            <person name="Barry K."/>
            <person name="Labutti K."/>
            <person name="Kuo R."/>
            <person name="Ohm R.A."/>
            <person name="Bhattacharya S.S."/>
            <person name="Shirouzu T."/>
            <person name="Yoshinaga Y."/>
            <person name="Martin F.M."/>
            <person name="Grigoriev I.V."/>
            <person name="Hibbett D.S."/>
        </authorList>
    </citation>
    <scope>NUCLEOTIDE SEQUENCE [LARGE SCALE GENOMIC DNA]</scope>
    <source>
        <strain evidence="2 3">CBS 109695</strain>
    </source>
</reference>
<dbReference type="EMBL" id="KV417484">
    <property type="protein sequence ID" value="KZP32748.1"/>
    <property type="molecule type" value="Genomic_DNA"/>
</dbReference>
<evidence type="ECO:0000256" key="1">
    <source>
        <dbReference type="SAM" id="MobiDB-lite"/>
    </source>
</evidence>
<evidence type="ECO:0000313" key="3">
    <source>
        <dbReference type="Proteomes" id="UP000076532"/>
    </source>
</evidence>
<gene>
    <name evidence="2" type="ORF">FIBSPDRAFT_924830</name>
</gene>
<dbReference type="Proteomes" id="UP000076532">
    <property type="component" value="Unassembled WGS sequence"/>
</dbReference>
<proteinExistence type="predicted"/>
<sequence length="252" mass="27135">MTYSTKNVAFRRGQSTYWDLNAIFIIIKRTVKEGRGGDGRGSKARGTLYRTWSSAERMNGGKGRERSAGACYTVRGPGCFPTQHIPPNLPALLVVSTGAVCDVSLCTSFRLFPGNVWRMVQSAGGCQRRHIEEGSEITKSGASDVAEGGSGGDRKRNLGGTQLFSGYEKHRRPIRSGASDVAAGNTGAQPEWHKRWGAGGGAGGSRKQEANAQKQRAADLCRAANAEQRAAHAEQLLPSRRDTQVAWGCKIR</sequence>
<name>A0A166VHY8_9AGAM</name>